<dbReference type="AlphaFoldDB" id="A0A941GS46"/>
<keyword evidence="1" id="KW-0378">Hydrolase</keyword>
<reference evidence="1" key="1">
    <citation type="submission" date="2021-02" db="EMBL/GenBank/DDBJ databases">
        <title>Metagenome analyses of Stigonema ocellatum DSM 106950, Chlorogloea purpurea SAG 13.99 and Gomphosphaeria aponina DSM 107014.</title>
        <authorList>
            <person name="Marter P."/>
            <person name="Huang S."/>
        </authorList>
    </citation>
    <scope>NUCLEOTIDE SEQUENCE</scope>
    <source>
        <strain evidence="1">JP213</strain>
    </source>
</reference>
<dbReference type="InterPro" id="IPR023214">
    <property type="entry name" value="HAD_sf"/>
</dbReference>
<evidence type="ECO:0000313" key="1">
    <source>
        <dbReference type="EMBL" id="MBR8828166.1"/>
    </source>
</evidence>
<dbReference type="GO" id="GO:0006281">
    <property type="term" value="P:DNA repair"/>
    <property type="evidence" value="ECO:0007669"/>
    <property type="project" value="TreeGrafter"/>
</dbReference>
<dbReference type="GO" id="GO:0005829">
    <property type="term" value="C:cytosol"/>
    <property type="evidence" value="ECO:0007669"/>
    <property type="project" value="TreeGrafter"/>
</dbReference>
<dbReference type="EMBL" id="JADQBC010000057">
    <property type="protein sequence ID" value="MBR8828166.1"/>
    <property type="molecule type" value="Genomic_DNA"/>
</dbReference>
<dbReference type="InterPro" id="IPR036412">
    <property type="entry name" value="HAD-like_sf"/>
</dbReference>
<dbReference type="Pfam" id="PF13419">
    <property type="entry name" value="HAD_2"/>
    <property type="match status" value="1"/>
</dbReference>
<dbReference type="Proteomes" id="UP000767446">
    <property type="component" value="Unassembled WGS sequence"/>
</dbReference>
<protein>
    <submittedName>
        <fullName evidence="1">HAD family hydrolase</fullName>
    </submittedName>
</protein>
<dbReference type="InterPro" id="IPR041492">
    <property type="entry name" value="HAD_2"/>
</dbReference>
<dbReference type="PANTHER" id="PTHR43434">
    <property type="entry name" value="PHOSPHOGLYCOLATE PHOSPHATASE"/>
    <property type="match status" value="1"/>
</dbReference>
<proteinExistence type="predicted"/>
<evidence type="ECO:0000313" key="2">
    <source>
        <dbReference type="Proteomes" id="UP000767446"/>
    </source>
</evidence>
<dbReference type="InterPro" id="IPR050155">
    <property type="entry name" value="HAD-like_hydrolase_sf"/>
</dbReference>
<accession>A0A941GS46</accession>
<gene>
    <name evidence="1" type="ORF">DSM107014_09765</name>
</gene>
<dbReference type="GO" id="GO:0008967">
    <property type="term" value="F:phosphoglycolate phosphatase activity"/>
    <property type="evidence" value="ECO:0007669"/>
    <property type="project" value="TreeGrafter"/>
</dbReference>
<sequence length="259" mass="29683">MFIPPKILALDFDGVLCDGIIEYFQTTKLAYAQIWDNSATDDLATSFYKLRPVIETGWEMPVLLRALVLGINEAKILENWHLVAEEIVISEQLEPKELAHQLDTVRDQWIESDLDSWLGLHRFYPGVVTRVSEIINSPTQLYIVTTKEGRFVKQLLHNFGIQLPQELIIGKECKRPKHQTLRELMAGGGVTSENVWFVEDRLKTLTSVQQQPDLPGMGLYLAAWGYNTQQTRDSVSYDESIKLLSLEQFNQDFAAWVEK</sequence>
<dbReference type="PANTHER" id="PTHR43434:SF21">
    <property type="entry name" value="SLL0295 PROTEIN"/>
    <property type="match status" value="1"/>
</dbReference>
<organism evidence="1 2">
    <name type="scientific">Gomphosphaeria aponina SAG 52.96 = DSM 107014</name>
    <dbReference type="NCBI Taxonomy" id="1521640"/>
    <lineage>
        <taxon>Bacteria</taxon>
        <taxon>Bacillati</taxon>
        <taxon>Cyanobacteriota</taxon>
        <taxon>Cyanophyceae</taxon>
        <taxon>Oscillatoriophycideae</taxon>
        <taxon>Chroococcales</taxon>
        <taxon>Gomphosphaeriaceae</taxon>
        <taxon>Gomphosphaeria</taxon>
    </lineage>
</organism>
<comment type="caution">
    <text evidence="1">The sequence shown here is derived from an EMBL/GenBank/DDBJ whole genome shotgun (WGS) entry which is preliminary data.</text>
</comment>
<name>A0A941GS46_9CHRO</name>
<dbReference type="Gene3D" id="3.40.50.1000">
    <property type="entry name" value="HAD superfamily/HAD-like"/>
    <property type="match status" value="1"/>
</dbReference>
<dbReference type="SUPFAM" id="SSF56784">
    <property type="entry name" value="HAD-like"/>
    <property type="match status" value="1"/>
</dbReference>